<dbReference type="InterPro" id="IPR040686">
    <property type="entry name" value="PurK_C"/>
</dbReference>
<evidence type="ECO:0000256" key="4">
    <source>
        <dbReference type="HAMAP-Rule" id="MF_01928"/>
    </source>
</evidence>
<feature type="binding site" evidence="4">
    <location>
        <begin position="177"/>
        <end position="180"/>
    </location>
    <ligand>
        <name>ATP</name>
        <dbReference type="ChEBI" id="CHEBI:30616"/>
    </ligand>
</feature>
<comment type="caution">
    <text evidence="4">Lacks conserved residue(s) required for the propagation of feature annotation.</text>
</comment>
<dbReference type="InterPro" id="IPR013815">
    <property type="entry name" value="ATP_grasp_subdomain_1"/>
</dbReference>
<evidence type="ECO:0000259" key="6">
    <source>
        <dbReference type="PROSITE" id="PS50975"/>
    </source>
</evidence>
<feature type="domain" description="ATP-grasp" evidence="6">
    <location>
        <begin position="112"/>
        <end position="295"/>
    </location>
</feature>
<evidence type="ECO:0000313" key="8">
    <source>
        <dbReference type="Proteomes" id="UP000031802"/>
    </source>
</evidence>
<dbReference type="EC" id="6.3.4.18" evidence="4 5"/>
<accession>A0A0B8T9F9</accession>
<dbReference type="InterPro" id="IPR005875">
    <property type="entry name" value="PurK"/>
</dbReference>
<feature type="binding site" evidence="4">
    <location>
        <position position="185"/>
    </location>
    <ligand>
        <name>ATP</name>
        <dbReference type="ChEBI" id="CHEBI:30616"/>
    </ligand>
</feature>
<dbReference type="InterPro" id="IPR011054">
    <property type="entry name" value="Rudment_hybrid_motif"/>
</dbReference>
<dbReference type="SUPFAM" id="SSF56059">
    <property type="entry name" value="Glutathione synthetase ATP-binding domain-like"/>
    <property type="match status" value="1"/>
</dbReference>
<dbReference type="Pfam" id="PF17769">
    <property type="entry name" value="PurK_C"/>
    <property type="match status" value="1"/>
</dbReference>
<comment type="subunit">
    <text evidence="4 5">Homodimer.</text>
</comment>
<comment type="similarity">
    <text evidence="4 5">Belongs to the PurK/PurT family.</text>
</comment>
<dbReference type="PATRIC" id="fig|1229276.3.peg.881"/>
<keyword evidence="2 4" id="KW-0658">Purine biosynthesis</keyword>
<evidence type="ECO:0000256" key="2">
    <source>
        <dbReference type="ARBA" id="ARBA00022755"/>
    </source>
</evidence>
<evidence type="ECO:0000313" key="7">
    <source>
        <dbReference type="EMBL" id="KGE15374.1"/>
    </source>
</evidence>
<organism evidence="7 8">
    <name type="scientific">Sphingobacterium deserti</name>
    <dbReference type="NCBI Taxonomy" id="1229276"/>
    <lineage>
        <taxon>Bacteria</taxon>
        <taxon>Pseudomonadati</taxon>
        <taxon>Bacteroidota</taxon>
        <taxon>Sphingobacteriia</taxon>
        <taxon>Sphingobacteriales</taxon>
        <taxon>Sphingobacteriaceae</taxon>
        <taxon>Sphingobacterium</taxon>
    </lineage>
</organism>
<dbReference type="GO" id="GO:0004638">
    <property type="term" value="F:phosphoribosylaminoimidazole carboxylase activity"/>
    <property type="evidence" value="ECO:0007669"/>
    <property type="project" value="InterPro"/>
</dbReference>
<feature type="binding site" evidence="4">
    <location>
        <position position="146"/>
    </location>
    <ligand>
        <name>ATP</name>
        <dbReference type="ChEBI" id="CHEBI:30616"/>
    </ligand>
</feature>
<dbReference type="InterPro" id="IPR011761">
    <property type="entry name" value="ATP-grasp"/>
</dbReference>
<dbReference type="SUPFAM" id="SSF51246">
    <property type="entry name" value="Rudiment single hybrid motif"/>
    <property type="match status" value="1"/>
</dbReference>
<dbReference type="SUPFAM" id="SSF52440">
    <property type="entry name" value="PreATP-grasp domain"/>
    <property type="match status" value="1"/>
</dbReference>
<dbReference type="InterPro" id="IPR003135">
    <property type="entry name" value="ATP-grasp_carboxylate-amine"/>
</dbReference>
<dbReference type="PANTHER" id="PTHR11609">
    <property type="entry name" value="PURINE BIOSYNTHESIS PROTEIN 6/7, PUR6/7"/>
    <property type="match status" value="1"/>
</dbReference>
<evidence type="ECO:0000256" key="1">
    <source>
        <dbReference type="ARBA" id="ARBA00022741"/>
    </source>
</evidence>
<dbReference type="PANTHER" id="PTHR11609:SF5">
    <property type="entry name" value="PHOSPHORIBOSYLAMINOIMIDAZOLE CARBOXYLASE"/>
    <property type="match status" value="1"/>
</dbReference>
<comment type="function">
    <text evidence="4">Catalyzes the ATP-dependent conversion of 5-aminoimidazole ribonucleotide (AIR) and HCO(3)(-) to N5-carboxyaminoimidazole ribonucleotide (N5-CAIR).</text>
</comment>
<dbReference type="GO" id="GO:0046872">
    <property type="term" value="F:metal ion binding"/>
    <property type="evidence" value="ECO:0007669"/>
    <property type="project" value="InterPro"/>
</dbReference>
<dbReference type="UniPathway" id="UPA00074">
    <property type="reaction ID" value="UER00942"/>
</dbReference>
<evidence type="ECO:0000256" key="3">
    <source>
        <dbReference type="ARBA" id="ARBA00022840"/>
    </source>
</evidence>
<keyword evidence="1 4" id="KW-0547">Nucleotide-binding</keyword>
<keyword evidence="8" id="KW-1185">Reference proteome</keyword>
<dbReference type="GO" id="GO:0034028">
    <property type="term" value="F:5-(carboxyamino)imidazole ribonucleotide synthase activity"/>
    <property type="evidence" value="ECO:0007669"/>
    <property type="project" value="UniProtKB-UniRule"/>
</dbReference>
<reference evidence="8" key="1">
    <citation type="submission" date="2014-04" db="EMBL/GenBank/DDBJ databases">
        <title>Whole-Genome optical mapping and complete genome sequence of Sphingobacterium deserti sp. nov., a new spaces isolated from desert in the west of China.</title>
        <authorList>
            <person name="Teng C."/>
            <person name="Zhou Z."/>
            <person name="Li X."/>
            <person name="Chen M."/>
            <person name="Lin M."/>
            <person name="Wang L."/>
            <person name="Su S."/>
            <person name="Zhang C."/>
            <person name="Zhang W."/>
        </authorList>
    </citation>
    <scope>NUCLEOTIDE SEQUENCE [LARGE SCALE GENOMIC DNA]</scope>
    <source>
        <strain evidence="8">ACCC05744</strain>
    </source>
</reference>
<dbReference type="Gene3D" id="3.30.1490.20">
    <property type="entry name" value="ATP-grasp fold, A domain"/>
    <property type="match status" value="1"/>
</dbReference>
<dbReference type="InterPro" id="IPR016185">
    <property type="entry name" value="PreATP-grasp_dom_sf"/>
</dbReference>
<keyword evidence="4 5" id="KW-0436">Ligase</keyword>
<reference evidence="7 8" key="2">
    <citation type="journal article" date="2015" name="PLoS ONE">
        <title>Whole-Genome Optical Mapping and Finished Genome Sequence of Sphingobacterium deserti sp. nov., a New Species Isolated from the Western Desert of China.</title>
        <authorList>
            <person name="Teng C."/>
            <person name="Zhou Z."/>
            <person name="Molnar I."/>
            <person name="Li X."/>
            <person name="Tang R."/>
            <person name="Chen M."/>
            <person name="Wang L."/>
            <person name="Su S."/>
            <person name="Zhang W."/>
            <person name="Lin M."/>
        </authorList>
    </citation>
    <scope>NUCLEOTIDE SEQUENCE [LARGE SCALE GENOMIC DNA]</scope>
    <source>
        <strain evidence="8">ACCC05744</strain>
    </source>
</reference>
<name>A0A0B8T9F9_9SPHI</name>
<dbReference type="eggNOG" id="COG0026">
    <property type="taxonomic scope" value="Bacteria"/>
</dbReference>
<dbReference type="AlphaFoldDB" id="A0A0B8T9F9"/>
<dbReference type="Pfam" id="PF02222">
    <property type="entry name" value="ATP-grasp"/>
    <property type="match status" value="1"/>
</dbReference>
<dbReference type="NCBIfam" id="TIGR01161">
    <property type="entry name" value="purK"/>
    <property type="match status" value="1"/>
</dbReference>
<feature type="binding site" evidence="4">
    <location>
        <position position="108"/>
    </location>
    <ligand>
        <name>ATP</name>
        <dbReference type="ChEBI" id="CHEBI:30616"/>
    </ligand>
</feature>
<protein>
    <recommendedName>
        <fullName evidence="4 5">N5-carboxyaminoimidazole ribonucleotide synthase</fullName>
        <shortName evidence="4 5">N5-CAIR synthase</shortName>
        <ecNumber evidence="4 5">6.3.4.18</ecNumber>
    </recommendedName>
    <alternativeName>
        <fullName evidence="4 5">5-(carboxyamino)imidazole ribonucleotide synthetase</fullName>
    </alternativeName>
</protein>
<dbReference type="HAMAP" id="MF_01928">
    <property type="entry name" value="PurK"/>
    <property type="match status" value="1"/>
</dbReference>
<dbReference type="EMBL" id="JJMU01000013">
    <property type="protein sequence ID" value="KGE15374.1"/>
    <property type="molecule type" value="Genomic_DNA"/>
</dbReference>
<comment type="caution">
    <text evidence="7">The sequence shown here is derived from an EMBL/GenBank/DDBJ whole genome shotgun (WGS) entry which is preliminary data.</text>
</comment>
<comment type="pathway">
    <text evidence="4 5">Purine metabolism; IMP biosynthesis via de novo pathway; 5-amino-1-(5-phospho-D-ribosyl)imidazole-4-carboxylate from 5-amino-1-(5-phospho-D-ribosyl)imidazole (N5-CAIR route): step 1/2.</text>
</comment>
<dbReference type="OrthoDB" id="9804625at2"/>
<feature type="binding site" evidence="4">
    <location>
        <begin position="264"/>
        <end position="265"/>
    </location>
    <ligand>
        <name>ATP</name>
        <dbReference type="ChEBI" id="CHEBI:30616"/>
    </ligand>
</feature>
<dbReference type="Gene3D" id="3.40.50.20">
    <property type="match status" value="1"/>
</dbReference>
<dbReference type="GO" id="GO:0005829">
    <property type="term" value="C:cytosol"/>
    <property type="evidence" value="ECO:0007669"/>
    <property type="project" value="TreeGrafter"/>
</dbReference>
<keyword evidence="3 4" id="KW-0067">ATP-binding</keyword>
<dbReference type="Pfam" id="PF22660">
    <property type="entry name" value="RS_preATP-grasp-like"/>
    <property type="match status" value="1"/>
</dbReference>
<dbReference type="PROSITE" id="PS50975">
    <property type="entry name" value="ATP_GRASP"/>
    <property type="match status" value="1"/>
</dbReference>
<dbReference type="NCBIfam" id="NF004679">
    <property type="entry name" value="PRK06019.1-5"/>
    <property type="match status" value="1"/>
</dbReference>
<comment type="catalytic activity">
    <reaction evidence="4 5">
        <text>5-amino-1-(5-phospho-beta-D-ribosyl)imidazole + hydrogencarbonate + ATP = 5-carboxyamino-1-(5-phospho-D-ribosyl)imidazole + ADP + phosphate + 2 H(+)</text>
        <dbReference type="Rhea" id="RHEA:19317"/>
        <dbReference type="ChEBI" id="CHEBI:15378"/>
        <dbReference type="ChEBI" id="CHEBI:17544"/>
        <dbReference type="ChEBI" id="CHEBI:30616"/>
        <dbReference type="ChEBI" id="CHEBI:43474"/>
        <dbReference type="ChEBI" id="CHEBI:58730"/>
        <dbReference type="ChEBI" id="CHEBI:137981"/>
        <dbReference type="ChEBI" id="CHEBI:456216"/>
        <dbReference type="EC" id="6.3.4.18"/>
    </reaction>
</comment>
<dbReference type="Proteomes" id="UP000031802">
    <property type="component" value="Unassembled WGS sequence"/>
</dbReference>
<sequence length="380" mass="42675">MAKDFYGELQLGILGGGQLGRMLIQEAINYNVNVHVLDPDKNAPCRKLCNRFECGSLSDFDTVYNFGKELDMITIEIEKVNVDALEKLEDEGVLVYPQSRVIRLIQDKGMQKQFFKQNDIPTAPFQLISSKENLYESTIALPYIQKLRRDGYDGKGVKRINGVHDIEEAFTQPSLVEELVDFEKEIAVIVARNDRGDVSTFPLVEMEFNPEANLVEFLISPSILPFEIQTQAEDIARKIAGDLQIVGLLAVEMFLTKEGQILVNELAPRPHNSGHQTIEGNITSQFAQHLRAIFNLPLGSTAARSTAVMINLLGEAKYEGLAKYDGVEEVLAVDGVFVHLYGKKYTKPFRKMGHVCIINDDRETAVKNARWVQETLKVKA</sequence>
<dbReference type="RefSeq" id="WP_037495762.1">
    <property type="nucleotide sequence ID" value="NZ_JJMU01000013.1"/>
</dbReference>
<gene>
    <name evidence="4 5" type="primary">purK</name>
    <name evidence="7" type="ORF">DI53_0856</name>
</gene>
<dbReference type="InterPro" id="IPR054350">
    <property type="entry name" value="PurT/PurK_preATP-grasp"/>
</dbReference>
<dbReference type="Gene3D" id="3.30.470.20">
    <property type="entry name" value="ATP-grasp fold, B domain"/>
    <property type="match status" value="1"/>
</dbReference>
<dbReference type="STRING" id="1229276.DI53_0856"/>
<comment type="function">
    <text evidence="5">Catalyzes the ATP-dependent conversion of 5-aminoimidazole ribonucleotide (AIR) and HCO(3)- to N5-carboxyaminoimidazole ribonucleotide (N5-CAIR).</text>
</comment>
<dbReference type="GO" id="GO:0005524">
    <property type="term" value="F:ATP binding"/>
    <property type="evidence" value="ECO:0007669"/>
    <property type="project" value="UniProtKB-UniRule"/>
</dbReference>
<proteinExistence type="inferred from homology"/>
<evidence type="ECO:0000256" key="5">
    <source>
        <dbReference type="RuleBase" id="RU361200"/>
    </source>
</evidence>
<dbReference type="GO" id="GO:0006189">
    <property type="term" value="P:'de novo' IMP biosynthetic process"/>
    <property type="evidence" value="ECO:0007669"/>
    <property type="project" value="UniProtKB-UniRule"/>
</dbReference>